<reference evidence="4" key="1">
    <citation type="submission" date="2025-08" db="UniProtKB">
        <authorList>
            <consortium name="RefSeq"/>
        </authorList>
    </citation>
    <scope>IDENTIFICATION</scope>
    <source>
        <tissue evidence="4">Liver</tissue>
    </source>
</reference>
<feature type="region of interest" description="Disordered" evidence="2">
    <location>
        <begin position="191"/>
        <end position="236"/>
    </location>
</feature>
<feature type="compositionally biased region" description="Basic residues" evidence="2">
    <location>
        <begin position="198"/>
        <end position="220"/>
    </location>
</feature>
<dbReference type="STRING" id="10036.ENSMAUP00000000125"/>
<organism evidence="3 4">
    <name type="scientific">Mesocricetus auratus</name>
    <name type="common">Golden hamster</name>
    <dbReference type="NCBI Taxonomy" id="10036"/>
    <lineage>
        <taxon>Eukaryota</taxon>
        <taxon>Metazoa</taxon>
        <taxon>Chordata</taxon>
        <taxon>Craniata</taxon>
        <taxon>Vertebrata</taxon>
        <taxon>Euteleostomi</taxon>
        <taxon>Mammalia</taxon>
        <taxon>Eutheria</taxon>
        <taxon>Euarchontoglires</taxon>
        <taxon>Glires</taxon>
        <taxon>Rodentia</taxon>
        <taxon>Myomorpha</taxon>
        <taxon>Muroidea</taxon>
        <taxon>Cricetidae</taxon>
        <taxon>Cricetinae</taxon>
        <taxon>Mesocricetus</taxon>
    </lineage>
</organism>
<gene>
    <name evidence="4" type="primary">Ccdc194</name>
</gene>
<evidence type="ECO:0000256" key="2">
    <source>
        <dbReference type="SAM" id="MobiDB-lite"/>
    </source>
</evidence>
<dbReference type="OrthoDB" id="9751369at2759"/>
<keyword evidence="1" id="KW-0175">Coiled coil</keyword>
<dbReference type="Proteomes" id="UP000886700">
    <property type="component" value="Unplaced"/>
</dbReference>
<dbReference type="RefSeq" id="XP_021079620.1">
    <property type="nucleotide sequence ID" value="XM_021223961.2"/>
</dbReference>
<keyword evidence="3" id="KW-1185">Reference proteome</keyword>
<accession>A0A3Q0CBA3</accession>
<name>A0A3Q0CBA3_MESAU</name>
<protein>
    <submittedName>
        <fullName evidence="4">Coiled-coil domain-containing protein 194</fullName>
    </submittedName>
</protein>
<proteinExistence type="predicted"/>
<dbReference type="GO" id="GO:0016301">
    <property type="term" value="F:kinase activity"/>
    <property type="evidence" value="ECO:0007669"/>
    <property type="project" value="UniProtKB-KW"/>
</dbReference>
<dbReference type="KEGG" id="maua:110339639"/>
<evidence type="ECO:0000256" key="1">
    <source>
        <dbReference type="SAM" id="Coils"/>
    </source>
</evidence>
<evidence type="ECO:0000313" key="4">
    <source>
        <dbReference type="RefSeq" id="XP_021079620.1"/>
    </source>
</evidence>
<sequence length="236" mass="25865">MAEPGPEPGRAWRLLALCGAAVFLAAAAAGGALVAWNLAASTARGPRCPEPEQVNATVWPPDSAPEVEELRRRLAEAEQFHETLAAQLQRAEGDKRELEAAFKACKDRQSRLQTQLKALKTEMDEAKAQGTQMGLQNGELTEALARWEAAAVESKQQLEAALQRVGAAEADREACVGREVALRERIYALETELGHLQRASRPRPRPRPGSRSKPSIRSRPRSGLTKDCRRPPRDPQ</sequence>
<feature type="compositionally biased region" description="Basic and acidic residues" evidence="2">
    <location>
        <begin position="224"/>
        <end position="236"/>
    </location>
</feature>
<dbReference type="AlphaFoldDB" id="A0A3Q0CBA3"/>
<evidence type="ECO:0000313" key="3">
    <source>
        <dbReference type="Proteomes" id="UP000886700"/>
    </source>
</evidence>
<dbReference type="Gene3D" id="1.10.287.1490">
    <property type="match status" value="1"/>
</dbReference>
<feature type="coiled-coil region" evidence="1">
    <location>
        <begin position="67"/>
        <end position="171"/>
    </location>
</feature>